<protein>
    <submittedName>
        <fullName evidence="2">Uncharacterized protein</fullName>
    </submittedName>
</protein>
<proteinExistence type="predicted"/>
<dbReference type="HOGENOM" id="CLU_080965_2_0_6"/>
<dbReference type="STRING" id="87626.PTD2_07154"/>
<dbReference type="SUPFAM" id="SSF53850">
    <property type="entry name" value="Periplasmic binding protein-like II"/>
    <property type="match status" value="1"/>
</dbReference>
<comment type="caution">
    <text evidence="2">The sequence shown here is derived from an EMBL/GenBank/DDBJ whole genome shotgun (WGS) entry which is preliminary data.</text>
</comment>
<gene>
    <name evidence="2" type="ORF">PTD2_07154</name>
</gene>
<keyword evidence="1" id="KW-0732">Signal</keyword>
<accession>A4C886</accession>
<dbReference type="AlphaFoldDB" id="A4C886"/>
<evidence type="ECO:0000256" key="1">
    <source>
        <dbReference type="SAM" id="SignalP"/>
    </source>
</evidence>
<evidence type="ECO:0000313" key="3">
    <source>
        <dbReference type="Proteomes" id="UP000006201"/>
    </source>
</evidence>
<organism evidence="2 3">
    <name type="scientific">Pseudoalteromonas tunicata D2</name>
    <dbReference type="NCBI Taxonomy" id="87626"/>
    <lineage>
        <taxon>Bacteria</taxon>
        <taxon>Pseudomonadati</taxon>
        <taxon>Pseudomonadota</taxon>
        <taxon>Gammaproteobacteria</taxon>
        <taxon>Alteromonadales</taxon>
        <taxon>Pseudoalteromonadaceae</taxon>
        <taxon>Pseudoalteromonas</taxon>
    </lineage>
</organism>
<dbReference type="eggNOG" id="COG0834">
    <property type="taxonomic scope" value="Bacteria"/>
</dbReference>
<sequence length="247" mass="28479">MFVRLSYLLLLFCCTSIANENNIKQHYQFASIEYLFEQEVGRVVLPQIYLQLGIDIDITPLPGNRAQYVVNSGSFDGEIMRIWSYGDENSTSLRVPTPYYYLETMAFVRTDSGIKITQAEDLKQFRVGRVRGVKHTNNITVGLSDIYDLNSTQLMFELLMQKKIDVALTNTLDGQVIIKRNKFDHIEPMKKPLAKLALYHYIHKKNKVLIPLVDQQIRDLSETDELKSLINQAENYVITQHMSASHN</sequence>
<dbReference type="Gene3D" id="3.40.190.10">
    <property type="entry name" value="Periplasmic binding protein-like II"/>
    <property type="match status" value="2"/>
</dbReference>
<dbReference type="Proteomes" id="UP000006201">
    <property type="component" value="Unassembled WGS sequence"/>
</dbReference>
<name>A4C886_9GAMM</name>
<dbReference type="EMBL" id="AAOH01000003">
    <property type="protein sequence ID" value="EAR28801.1"/>
    <property type="molecule type" value="Genomic_DNA"/>
</dbReference>
<feature type="chain" id="PRO_5002667245" evidence="1">
    <location>
        <begin position="19"/>
        <end position="247"/>
    </location>
</feature>
<evidence type="ECO:0000313" key="2">
    <source>
        <dbReference type="EMBL" id="EAR28801.1"/>
    </source>
</evidence>
<feature type="signal peptide" evidence="1">
    <location>
        <begin position="1"/>
        <end position="18"/>
    </location>
</feature>
<keyword evidence="3" id="KW-1185">Reference proteome</keyword>
<reference evidence="2 3" key="1">
    <citation type="submission" date="2006-02" db="EMBL/GenBank/DDBJ databases">
        <authorList>
            <person name="Moran M.A."/>
            <person name="Kjelleberg S."/>
            <person name="Egan S."/>
            <person name="Saunders N."/>
            <person name="Thomas T."/>
            <person name="Ferriera S."/>
            <person name="Johnson J."/>
            <person name="Kravitz S."/>
            <person name="Halpern A."/>
            <person name="Remington K."/>
            <person name="Beeson K."/>
            <person name="Tran B."/>
            <person name="Rogers Y.-H."/>
            <person name="Friedman R."/>
            <person name="Venter J.C."/>
        </authorList>
    </citation>
    <scope>NUCLEOTIDE SEQUENCE [LARGE SCALE GENOMIC DNA]</scope>
    <source>
        <strain evidence="2 3">D2</strain>
    </source>
</reference>
<dbReference type="RefSeq" id="WP_009838063.1">
    <property type="nucleotide sequence ID" value="NZ_AAOH01000003.1"/>
</dbReference>